<accession>A0A9D6QK45</accession>
<dbReference type="SUPFAM" id="SSF51735">
    <property type="entry name" value="NAD(P)-binding Rossmann-fold domains"/>
    <property type="match status" value="1"/>
</dbReference>
<comment type="caution">
    <text evidence="3">The sequence shown here is derived from an EMBL/GenBank/DDBJ whole genome shotgun (WGS) entry which is preliminary data.</text>
</comment>
<protein>
    <submittedName>
        <fullName evidence="3">Gfo/Idh/MocA family oxidoreductase</fullName>
    </submittedName>
</protein>
<dbReference type="InterPro" id="IPR000683">
    <property type="entry name" value="Gfo/Idh/MocA-like_OxRdtase_N"/>
</dbReference>
<dbReference type="GO" id="GO:0000166">
    <property type="term" value="F:nucleotide binding"/>
    <property type="evidence" value="ECO:0007669"/>
    <property type="project" value="InterPro"/>
</dbReference>
<proteinExistence type="predicted"/>
<dbReference type="Pfam" id="PF01408">
    <property type="entry name" value="GFO_IDH_MocA"/>
    <property type="match status" value="1"/>
</dbReference>
<feature type="domain" description="Gfo/Idh/MocA-like oxidoreductase N-terminal" evidence="1">
    <location>
        <begin position="6"/>
        <end position="123"/>
    </location>
</feature>
<evidence type="ECO:0000313" key="4">
    <source>
        <dbReference type="Proteomes" id="UP000807850"/>
    </source>
</evidence>
<dbReference type="InterPro" id="IPR055170">
    <property type="entry name" value="GFO_IDH_MocA-like_dom"/>
</dbReference>
<reference evidence="3" key="1">
    <citation type="submission" date="2020-07" db="EMBL/GenBank/DDBJ databases">
        <title>Huge and variable diversity of episymbiotic CPR bacteria and DPANN archaea in groundwater ecosystems.</title>
        <authorList>
            <person name="He C.Y."/>
            <person name="Keren R."/>
            <person name="Whittaker M."/>
            <person name="Farag I.F."/>
            <person name="Doudna J."/>
            <person name="Cate J.H.D."/>
            <person name="Banfield J.F."/>
        </authorList>
    </citation>
    <scope>NUCLEOTIDE SEQUENCE</scope>
    <source>
        <strain evidence="3">NC_groundwater_928_Pr1_S-0.2um_72_17</strain>
    </source>
</reference>
<dbReference type="Pfam" id="PF22725">
    <property type="entry name" value="GFO_IDH_MocA_C3"/>
    <property type="match status" value="1"/>
</dbReference>
<organism evidence="3 4">
    <name type="scientific">Eiseniibacteriota bacterium</name>
    <dbReference type="NCBI Taxonomy" id="2212470"/>
    <lineage>
        <taxon>Bacteria</taxon>
        <taxon>Candidatus Eiseniibacteriota</taxon>
    </lineage>
</organism>
<dbReference type="EMBL" id="JACQAY010000196">
    <property type="protein sequence ID" value="MBI3539826.1"/>
    <property type="molecule type" value="Genomic_DNA"/>
</dbReference>
<evidence type="ECO:0000259" key="1">
    <source>
        <dbReference type="Pfam" id="PF01408"/>
    </source>
</evidence>
<dbReference type="Gene3D" id="3.40.50.720">
    <property type="entry name" value="NAD(P)-binding Rossmann-like Domain"/>
    <property type="match status" value="1"/>
</dbReference>
<dbReference type="PANTHER" id="PTHR43249:SF1">
    <property type="entry name" value="D-GLUCOSIDE 3-DEHYDROGENASE"/>
    <property type="match status" value="1"/>
</dbReference>
<dbReference type="PANTHER" id="PTHR43249">
    <property type="entry name" value="UDP-N-ACETYL-2-AMINO-2-DEOXY-D-GLUCURONATE OXIDASE"/>
    <property type="match status" value="1"/>
</dbReference>
<feature type="domain" description="GFO/IDH/MocA-like oxidoreductase" evidence="2">
    <location>
        <begin position="135"/>
        <end position="255"/>
    </location>
</feature>
<evidence type="ECO:0000313" key="3">
    <source>
        <dbReference type="EMBL" id="MBI3539826.1"/>
    </source>
</evidence>
<dbReference type="SUPFAM" id="SSF55347">
    <property type="entry name" value="Glyceraldehyde-3-phosphate dehydrogenase-like, C-terminal domain"/>
    <property type="match status" value="1"/>
</dbReference>
<sequence length="337" mass="36985">MARKNLRIGLVGVGAAAQISHIPALQKTEGVELVALCDRDPEKAARVAQKFQVPRAVSRIDELLGDDSIDAVDICTPNFLHAPMAVAALEAGKHVLCERPLARSAVEAAQMVKAARKADRTLACAVQHRFRADAQLLRTFVAKGELGEIFYAKAGWLRLRTEWDSEEWRRQKREAGGGVVLDLGFQMLDLSLWVMQGVKVESVSASVHRPRKGDVEDSATALLRLDNGATLTLELTWGLLMEKDFAYLNLFGSGGAALLNPFRVHKGMHGTLVNVTPELDTQRNQYKAAQEAQVAHFVESLRKGTRPWGDAEEIVPVMELMDAIYRSAEQGGEVKLG</sequence>
<dbReference type="AlphaFoldDB" id="A0A9D6QK45"/>
<dbReference type="Proteomes" id="UP000807850">
    <property type="component" value="Unassembled WGS sequence"/>
</dbReference>
<name>A0A9D6QK45_UNCEI</name>
<dbReference type="InterPro" id="IPR052515">
    <property type="entry name" value="Gfo/Idh/MocA_Oxidoreductase"/>
</dbReference>
<evidence type="ECO:0000259" key="2">
    <source>
        <dbReference type="Pfam" id="PF22725"/>
    </source>
</evidence>
<gene>
    <name evidence="3" type="ORF">HY076_06095</name>
</gene>
<dbReference type="InterPro" id="IPR036291">
    <property type="entry name" value="NAD(P)-bd_dom_sf"/>
</dbReference>
<dbReference type="Gene3D" id="3.30.360.10">
    <property type="entry name" value="Dihydrodipicolinate Reductase, domain 2"/>
    <property type="match status" value="1"/>
</dbReference>